<dbReference type="EMBL" id="FQZU01000007">
    <property type="protein sequence ID" value="SHJ38822.1"/>
    <property type="molecule type" value="Genomic_DNA"/>
</dbReference>
<dbReference type="AlphaFoldDB" id="A0A1M6IWM5"/>
<dbReference type="GO" id="GO:0016787">
    <property type="term" value="F:hydrolase activity"/>
    <property type="evidence" value="ECO:0007669"/>
    <property type="project" value="UniProtKB-KW"/>
</dbReference>
<dbReference type="Gene3D" id="3.40.50.1820">
    <property type="entry name" value="alpha/beta hydrolase"/>
    <property type="match status" value="1"/>
</dbReference>
<dbReference type="RefSeq" id="WP_073474664.1">
    <property type="nucleotide sequence ID" value="NZ_FQZU01000007.1"/>
</dbReference>
<name>A0A1M6IWM5_9BACT</name>
<dbReference type="SUPFAM" id="SSF53474">
    <property type="entry name" value="alpha/beta-Hydrolases"/>
    <property type="match status" value="1"/>
</dbReference>
<dbReference type="InterPro" id="IPR029058">
    <property type="entry name" value="AB_hydrolase_fold"/>
</dbReference>
<keyword evidence="2" id="KW-1185">Reference proteome</keyword>
<reference evidence="2" key="1">
    <citation type="submission" date="2016-11" db="EMBL/GenBank/DDBJ databases">
        <authorList>
            <person name="Varghese N."/>
            <person name="Submissions S."/>
        </authorList>
    </citation>
    <scope>NUCLEOTIDE SEQUENCE [LARGE SCALE GENOMIC DNA]</scope>
    <source>
        <strain evidence="2">DSM 16219</strain>
    </source>
</reference>
<gene>
    <name evidence="1" type="ORF">SAMN02745216_01549</name>
</gene>
<sequence length="350" mass="39494">MLNKLSKPLDFAGGCVDGVFLMLPKILKPFAKSKVVDKDSYMAQVDFYLDQGYADDPASFFDLPEAPPEYPSVNRDPFLDGQREHITWESGFEAKNPLLREEYASYLENRTAHMLRWTHGEPGRKTVVCLHGFMLGEPDQAERMFKVKKLYNMGLDVALFIAPFHWERAPSGPGAANIALQPDNVPMTAEFMGQIMFDLASALLLLKKRDAGELGLIGASMGGYTASLFSCLSDMHSFAAMMVPAVNFSKPIGPDTVSMPFAMDKSMKEKVNKVWEFHSPLHLRPKIPRDRILVIASKGDRLCPFEYVEALCRKWQGIRCTFMTGGHWMVFNGKLRGQAWYGFLHDMEFI</sequence>
<dbReference type="OrthoDB" id="5416778at2"/>
<evidence type="ECO:0000313" key="1">
    <source>
        <dbReference type="EMBL" id="SHJ38822.1"/>
    </source>
</evidence>
<evidence type="ECO:0000313" key="2">
    <source>
        <dbReference type="Proteomes" id="UP000183994"/>
    </source>
</evidence>
<proteinExistence type="predicted"/>
<keyword evidence="1" id="KW-0378">Hydrolase</keyword>
<organism evidence="1 2">
    <name type="scientific">Desulfatibacillum alkenivorans DSM 16219</name>
    <dbReference type="NCBI Taxonomy" id="1121393"/>
    <lineage>
        <taxon>Bacteria</taxon>
        <taxon>Pseudomonadati</taxon>
        <taxon>Thermodesulfobacteriota</taxon>
        <taxon>Desulfobacteria</taxon>
        <taxon>Desulfobacterales</taxon>
        <taxon>Desulfatibacillaceae</taxon>
        <taxon>Desulfatibacillum</taxon>
    </lineage>
</organism>
<protein>
    <submittedName>
        <fullName evidence="1">Alpha/beta hydrolase family protein</fullName>
    </submittedName>
</protein>
<dbReference type="Proteomes" id="UP000183994">
    <property type="component" value="Unassembled WGS sequence"/>
</dbReference>
<accession>A0A1M6IWM5</accession>
<dbReference type="STRING" id="1121393.SAMN02745216_01549"/>